<name>D8SSJ8_SELML</name>
<dbReference type="AlphaFoldDB" id="D8SSJ8"/>
<feature type="repeat" description="PPR" evidence="2">
    <location>
        <begin position="385"/>
        <end position="419"/>
    </location>
</feature>
<evidence type="ECO:0000313" key="4">
    <source>
        <dbReference type="Proteomes" id="UP000001514"/>
    </source>
</evidence>
<dbReference type="FunCoup" id="D8SSJ8">
    <property type="interactions" value="365"/>
</dbReference>
<evidence type="ECO:0000256" key="1">
    <source>
        <dbReference type="ARBA" id="ARBA00022737"/>
    </source>
</evidence>
<keyword evidence="1" id="KW-0677">Repeat</keyword>
<dbReference type="HOGENOM" id="CLU_046053_1_0_1"/>
<dbReference type="eggNOG" id="ENOG502QS05">
    <property type="taxonomic scope" value="Eukaryota"/>
</dbReference>
<dbReference type="Proteomes" id="UP000001514">
    <property type="component" value="Unassembled WGS sequence"/>
</dbReference>
<dbReference type="InterPro" id="IPR002885">
    <property type="entry name" value="PPR_rpt"/>
</dbReference>
<accession>D8SSJ8</accession>
<dbReference type="KEGG" id="smo:SELMODRAFT_446579"/>
<dbReference type="NCBIfam" id="TIGR00756">
    <property type="entry name" value="PPR"/>
    <property type="match status" value="1"/>
</dbReference>
<evidence type="ECO:0000256" key="2">
    <source>
        <dbReference type="PROSITE-ProRule" id="PRU00708"/>
    </source>
</evidence>
<protein>
    <recommendedName>
        <fullName evidence="5">Pentacotripeptide-repeat region of PRORP domain-containing protein</fullName>
    </recommendedName>
</protein>
<evidence type="ECO:0008006" key="5">
    <source>
        <dbReference type="Google" id="ProtNLM"/>
    </source>
</evidence>
<dbReference type="InParanoid" id="D8SSJ8"/>
<keyword evidence="4" id="KW-1185">Reference proteome</keyword>
<dbReference type="PANTHER" id="PTHR47880:SF1">
    <property type="entry name" value="OS05G0353300 PROTEIN"/>
    <property type="match status" value="1"/>
</dbReference>
<dbReference type="Pfam" id="PF13041">
    <property type="entry name" value="PPR_2"/>
    <property type="match status" value="1"/>
</dbReference>
<evidence type="ECO:0000313" key="3">
    <source>
        <dbReference type="EMBL" id="EFJ12585.1"/>
    </source>
</evidence>
<dbReference type="EMBL" id="GL377638">
    <property type="protein sequence ID" value="EFJ12585.1"/>
    <property type="molecule type" value="Genomic_DNA"/>
</dbReference>
<dbReference type="Gramene" id="EFJ12585">
    <property type="protein sequence ID" value="EFJ12585"/>
    <property type="gene ID" value="SELMODRAFT_446579"/>
</dbReference>
<sequence>MESLGCKAAISHLGCAAAPRIARSLLPGLRIPVSPLKHGRSLLIRASSPGNPVPVSNGNGQRKKNDALQETIFQLEGLLKEPGEVLNDIGGQLSAKDLQLVLAYFAEEGRDSWFALEVFEWMQKTNRVENDTHQLMMSIMVNWAMKLVEQEKPVEQVKALLEDMYCVGLTPESRIMHSIVAAYWEKGKASEALTFVKEVMSSKWYQDRADDPLQYLIVKMVSSKQSKQAIRLVTEIRNGGLPLKGTTYSAAMLAAVHEQEQLSFAVHQLRKYQKKGVISIEGSDKSIRTYEASLHRQAEQFTQWAAEDEQSQELMPTIYERLLAMYCLAGKGLDAERSLWKLKLAGRSPAPSMFNTILGICAFNNRAEDAYRIFGKMEASGREATKLTFSVLIGGFIKGGNPAEAASAMSKMLERGLRPEVPEMLVVLRSLRSADMVPLYMTLAKTLSDEGLMEPRIMYFYIDSIKLCIIRLL</sequence>
<dbReference type="Gene3D" id="1.25.40.10">
    <property type="entry name" value="Tetratricopeptide repeat domain"/>
    <property type="match status" value="2"/>
</dbReference>
<dbReference type="PROSITE" id="PS51375">
    <property type="entry name" value="PPR"/>
    <property type="match status" value="1"/>
</dbReference>
<dbReference type="OMA" id="EYMGAER"/>
<proteinExistence type="predicted"/>
<organism evidence="4">
    <name type="scientific">Selaginella moellendorffii</name>
    <name type="common">Spikemoss</name>
    <dbReference type="NCBI Taxonomy" id="88036"/>
    <lineage>
        <taxon>Eukaryota</taxon>
        <taxon>Viridiplantae</taxon>
        <taxon>Streptophyta</taxon>
        <taxon>Embryophyta</taxon>
        <taxon>Tracheophyta</taxon>
        <taxon>Lycopodiopsida</taxon>
        <taxon>Selaginellales</taxon>
        <taxon>Selaginellaceae</taxon>
        <taxon>Selaginella</taxon>
    </lineage>
</organism>
<dbReference type="InterPro" id="IPR011990">
    <property type="entry name" value="TPR-like_helical_dom_sf"/>
</dbReference>
<dbReference type="OrthoDB" id="2019753at2759"/>
<gene>
    <name evidence="3" type="ORF">SELMODRAFT_446579</name>
</gene>
<dbReference type="PANTHER" id="PTHR47880">
    <property type="entry name" value="OS05G0353300 PROTEIN"/>
    <property type="match status" value="1"/>
</dbReference>
<reference evidence="3 4" key="1">
    <citation type="journal article" date="2011" name="Science">
        <title>The Selaginella genome identifies genetic changes associated with the evolution of vascular plants.</title>
        <authorList>
            <person name="Banks J.A."/>
            <person name="Nishiyama T."/>
            <person name="Hasebe M."/>
            <person name="Bowman J.L."/>
            <person name="Gribskov M."/>
            <person name="dePamphilis C."/>
            <person name="Albert V.A."/>
            <person name="Aono N."/>
            <person name="Aoyama T."/>
            <person name="Ambrose B.A."/>
            <person name="Ashton N.W."/>
            <person name="Axtell M.J."/>
            <person name="Barker E."/>
            <person name="Barker M.S."/>
            <person name="Bennetzen J.L."/>
            <person name="Bonawitz N.D."/>
            <person name="Chapple C."/>
            <person name="Cheng C."/>
            <person name="Correa L.G."/>
            <person name="Dacre M."/>
            <person name="DeBarry J."/>
            <person name="Dreyer I."/>
            <person name="Elias M."/>
            <person name="Engstrom E.M."/>
            <person name="Estelle M."/>
            <person name="Feng L."/>
            <person name="Finet C."/>
            <person name="Floyd S.K."/>
            <person name="Frommer W.B."/>
            <person name="Fujita T."/>
            <person name="Gramzow L."/>
            <person name="Gutensohn M."/>
            <person name="Harholt J."/>
            <person name="Hattori M."/>
            <person name="Heyl A."/>
            <person name="Hirai T."/>
            <person name="Hiwatashi Y."/>
            <person name="Ishikawa M."/>
            <person name="Iwata M."/>
            <person name="Karol K.G."/>
            <person name="Koehler B."/>
            <person name="Kolukisaoglu U."/>
            <person name="Kubo M."/>
            <person name="Kurata T."/>
            <person name="Lalonde S."/>
            <person name="Li K."/>
            <person name="Li Y."/>
            <person name="Litt A."/>
            <person name="Lyons E."/>
            <person name="Manning G."/>
            <person name="Maruyama T."/>
            <person name="Michael T.P."/>
            <person name="Mikami K."/>
            <person name="Miyazaki S."/>
            <person name="Morinaga S."/>
            <person name="Murata T."/>
            <person name="Mueller-Roeber B."/>
            <person name="Nelson D.R."/>
            <person name="Obara M."/>
            <person name="Oguri Y."/>
            <person name="Olmstead R.G."/>
            <person name="Onodera N."/>
            <person name="Petersen B.L."/>
            <person name="Pils B."/>
            <person name="Prigge M."/>
            <person name="Rensing S.A."/>
            <person name="Riano-Pachon D.M."/>
            <person name="Roberts A.W."/>
            <person name="Sato Y."/>
            <person name="Scheller H.V."/>
            <person name="Schulz B."/>
            <person name="Schulz C."/>
            <person name="Shakirov E.V."/>
            <person name="Shibagaki N."/>
            <person name="Shinohara N."/>
            <person name="Shippen D.E."/>
            <person name="Soerensen I."/>
            <person name="Sotooka R."/>
            <person name="Sugimoto N."/>
            <person name="Sugita M."/>
            <person name="Sumikawa N."/>
            <person name="Tanurdzic M."/>
            <person name="Theissen G."/>
            <person name="Ulvskov P."/>
            <person name="Wakazuki S."/>
            <person name="Weng J.K."/>
            <person name="Willats W.W."/>
            <person name="Wipf D."/>
            <person name="Wolf P.G."/>
            <person name="Yang L."/>
            <person name="Zimmer A.D."/>
            <person name="Zhu Q."/>
            <person name="Mitros T."/>
            <person name="Hellsten U."/>
            <person name="Loque D."/>
            <person name="Otillar R."/>
            <person name="Salamov A."/>
            <person name="Schmutz J."/>
            <person name="Shapiro H."/>
            <person name="Lindquist E."/>
            <person name="Lucas S."/>
            <person name="Rokhsar D."/>
            <person name="Grigoriev I.V."/>
        </authorList>
    </citation>
    <scope>NUCLEOTIDE SEQUENCE [LARGE SCALE GENOMIC DNA]</scope>
</reference>
<dbReference type="STRING" id="88036.D8SSJ8"/>